<dbReference type="Gene3D" id="3.40.50.410">
    <property type="entry name" value="von Willebrand factor, type A domain"/>
    <property type="match status" value="1"/>
</dbReference>
<dbReference type="STRING" id="33097.A0A150GE55"/>
<dbReference type="OrthoDB" id="687730at2759"/>
<keyword evidence="3" id="KW-1185">Reference proteome</keyword>
<evidence type="ECO:0000313" key="3">
    <source>
        <dbReference type="Proteomes" id="UP000075714"/>
    </source>
</evidence>
<dbReference type="InterPro" id="IPR051266">
    <property type="entry name" value="CLCR"/>
</dbReference>
<dbReference type="AlphaFoldDB" id="A0A150GE55"/>
<dbReference type="SMART" id="SM00327">
    <property type="entry name" value="VWA"/>
    <property type="match status" value="1"/>
</dbReference>
<proteinExistence type="predicted"/>
<reference evidence="3" key="1">
    <citation type="journal article" date="2016" name="Nat. Commun.">
        <title>The Gonium pectorale genome demonstrates co-option of cell cycle regulation during the evolution of multicellularity.</title>
        <authorList>
            <person name="Hanschen E.R."/>
            <person name="Marriage T.N."/>
            <person name="Ferris P.J."/>
            <person name="Hamaji T."/>
            <person name="Toyoda A."/>
            <person name="Fujiyama A."/>
            <person name="Neme R."/>
            <person name="Noguchi H."/>
            <person name="Minakuchi Y."/>
            <person name="Suzuki M."/>
            <person name="Kawai-Toyooka H."/>
            <person name="Smith D.R."/>
            <person name="Sparks H."/>
            <person name="Anderson J."/>
            <person name="Bakaric R."/>
            <person name="Luria V."/>
            <person name="Karger A."/>
            <person name="Kirschner M.W."/>
            <person name="Durand P.M."/>
            <person name="Michod R.E."/>
            <person name="Nozaki H."/>
            <person name="Olson B.J."/>
        </authorList>
    </citation>
    <scope>NUCLEOTIDE SEQUENCE [LARGE SCALE GENOMIC DNA]</scope>
    <source>
        <strain evidence="3">NIES-2863</strain>
    </source>
</reference>
<dbReference type="SUPFAM" id="SSF53300">
    <property type="entry name" value="vWA-like"/>
    <property type="match status" value="1"/>
</dbReference>
<feature type="domain" description="VWFA" evidence="1">
    <location>
        <begin position="246"/>
        <end position="444"/>
    </location>
</feature>
<dbReference type="PROSITE" id="PS50234">
    <property type="entry name" value="VWFA"/>
    <property type="match status" value="1"/>
</dbReference>
<protein>
    <recommendedName>
        <fullName evidence="1">VWFA domain-containing protein</fullName>
    </recommendedName>
</protein>
<evidence type="ECO:0000313" key="2">
    <source>
        <dbReference type="EMBL" id="KXZ48127.1"/>
    </source>
</evidence>
<comment type="caution">
    <text evidence="2">The sequence shown here is derived from an EMBL/GenBank/DDBJ whole genome shotgun (WGS) entry which is preliminary data.</text>
</comment>
<dbReference type="PANTHER" id="PTHR10579:SF43">
    <property type="entry name" value="ZINC FINGER (C3HC4-TYPE RING FINGER) FAMILY PROTEIN"/>
    <property type="match status" value="1"/>
</dbReference>
<dbReference type="PANTHER" id="PTHR10579">
    <property type="entry name" value="CALCIUM-ACTIVATED CHLORIDE CHANNEL REGULATOR"/>
    <property type="match status" value="1"/>
</dbReference>
<dbReference type="Proteomes" id="UP000075714">
    <property type="component" value="Unassembled WGS sequence"/>
</dbReference>
<dbReference type="InterPro" id="IPR002035">
    <property type="entry name" value="VWF_A"/>
</dbReference>
<organism evidence="2 3">
    <name type="scientific">Gonium pectorale</name>
    <name type="common">Green alga</name>
    <dbReference type="NCBI Taxonomy" id="33097"/>
    <lineage>
        <taxon>Eukaryota</taxon>
        <taxon>Viridiplantae</taxon>
        <taxon>Chlorophyta</taxon>
        <taxon>core chlorophytes</taxon>
        <taxon>Chlorophyceae</taxon>
        <taxon>CS clade</taxon>
        <taxon>Chlamydomonadales</taxon>
        <taxon>Volvocaceae</taxon>
        <taxon>Gonium</taxon>
    </lineage>
</organism>
<evidence type="ECO:0000259" key="1">
    <source>
        <dbReference type="PROSITE" id="PS50234"/>
    </source>
</evidence>
<name>A0A150GE55_GONPE</name>
<dbReference type="InterPro" id="IPR036465">
    <property type="entry name" value="vWFA_dom_sf"/>
</dbReference>
<accession>A0A150GE55</accession>
<gene>
    <name evidence="2" type="ORF">GPECTOR_30g223</name>
</gene>
<sequence>MDLAQRLEQLQARWNDKSKGGFAAAEPLLRKWQQGFDQRPLVDGAAAVAERLRAELEADGYLDTQSVPLGDRHEAQDLVIVRSILSTAAKLPLHRRHELLDAVSTLLGLTSLFNCKAAANADGGAPAASAHQPSWTQPRKPYDGAPLLLPQLSEIEPTLESLWRNVADSDTPPPSPRGVPVQATCSGTAAAVEAAAAPKAAAKRADALTLSLVPEYDQYGVASGETLRAVVSIKAAPEASRRAHVALTCVLDRSGSMYGQPMELVRDTAHFLIDQLTSDDYLGLISYSSAVREDLPLMRMTPQAKALAHRVVGALEADGGTALYDGLEAGIRQQLEAEEELGRRWEEDASQEAPTLVHSCFLFTDGEATEGPETTKEILAGMRALQAPSGRVVTMHKFGFGEDHSVELLQAVADAQSGVYYYIAGSEDIAGGFGDALGGLLAVVAKDIRLTVRPGPGTSLAAFRSGGRAIGGDATGGTAPGRADPSRHGATVKWPCEAPNAEGAAFNDMFAEETRECLLFLNLPAAVTSEAAARGDEAMTVAAVAQVELEYTDMASGARVWRMATLQVARSAEPRPVGQLPAELVVLTAARFETLDAVEKAQAAVAGGNAGDVLSYLDQRLNRLAAAPLRTAARAALAEELSQMDKAAIASTVQALRQQRVGAASEAMASRHSALNFACKSAYRQQASVAVSRMVEQEEYAEVYE</sequence>
<dbReference type="Pfam" id="PF00092">
    <property type="entry name" value="VWA"/>
    <property type="match status" value="1"/>
</dbReference>
<dbReference type="EMBL" id="LSYV01000031">
    <property type="protein sequence ID" value="KXZ48127.1"/>
    <property type="molecule type" value="Genomic_DNA"/>
</dbReference>